<protein>
    <recommendedName>
        <fullName evidence="1">RNA-directed DNA polymerase</fullName>
        <ecNumber evidence="1">2.7.7.49</ecNumber>
    </recommendedName>
</protein>
<dbReference type="Pfam" id="PF17921">
    <property type="entry name" value="Integrase_H2C2"/>
    <property type="match status" value="1"/>
</dbReference>
<keyword evidence="4" id="KW-1185">Reference proteome</keyword>
<accession>A0ABR3HTC5</accession>
<reference evidence="3 4" key="1">
    <citation type="submission" date="2024-06" db="EMBL/GenBank/DDBJ databases">
        <title>A chromosome-level genome assembly of beet webworm, Loxostege sticticalis.</title>
        <authorList>
            <person name="Zhang Y."/>
        </authorList>
    </citation>
    <scope>NUCLEOTIDE SEQUENCE [LARGE SCALE GENOMIC DNA]</scope>
    <source>
        <strain evidence="3">AQ026</strain>
        <tissue evidence="3">Whole body</tissue>
    </source>
</reference>
<gene>
    <name evidence="3" type="ORF">ABMA27_003466</name>
</gene>
<evidence type="ECO:0000259" key="2">
    <source>
        <dbReference type="Pfam" id="PF17921"/>
    </source>
</evidence>
<proteinExistence type="predicted"/>
<feature type="domain" description="Integrase zinc-binding" evidence="2">
    <location>
        <begin position="193"/>
        <end position="248"/>
    </location>
</feature>
<dbReference type="EC" id="2.7.7.49" evidence="1"/>
<dbReference type="Proteomes" id="UP001549920">
    <property type="component" value="Unassembled WGS sequence"/>
</dbReference>
<dbReference type="PANTHER" id="PTHR37984:SF5">
    <property type="entry name" value="PROTEIN NYNRIN-LIKE"/>
    <property type="match status" value="1"/>
</dbReference>
<evidence type="ECO:0000256" key="1">
    <source>
        <dbReference type="ARBA" id="ARBA00012493"/>
    </source>
</evidence>
<sequence length="289" mass="33037">MKSCITLVMEIHTALAAFLHSFVFAYCTISPNLTGEDQMLSTMSPYTDSSEKSCFRDTCYSSIETVKNVIQKQEEPLIIYTDHKPLTYAVPESQSSTETPRRTRQLSFISEFTTDIRHVSGKDNIVADALSRIETISTPSPINYEEFARTQQKDSELQRLQLQDNITLKKVVIPNTDVELYCEISTSHIRPYIPEEHRYDAFKSVHNISHPGTRTTRKLTSQKYFWPSMNADIGKWTKTCIDCQKSKIQRHTFSGISKFPPTDRFQHVHIDIVGPLPNTSQGPCSMPYL</sequence>
<organism evidence="3 4">
    <name type="scientific">Loxostege sticticalis</name>
    <name type="common">Beet webworm moth</name>
    <dbReference type="NCBI Taxonomy" id="481309"/>
    <lineage>
        <taxon>Eukaryota</taxon>
        <taxon>Metazoa</taxon>
        <taxon>Ecdysozoa</taxon>
        <taxon>Arthropoda</taxon>
        <taxon>Hexapoda</taxon>
        <taxon>Insecta</taxon>
        <taxon>Pterygota</taxon>
        <taxon>Neoptera</taxon>
        <taxon>Endopterygota</taxon>
        <taxon>Lepidoptera</taxon>
        <taxon>Glossata</taxon>
        <taxon>Ditrysia</taxon>
        <taxon>Pyraloidea</taxon>
        <taxon>Crambidae</taxon>
        <taxon>Pyraustinae</taxon>
        <taxon>Loxostege</taxon>
    </lineage>
</organism>
<dbReference type="InterPro" id="IPR050951">
    <property type="entry name" value="Retrovirus_Pol_polyprotein"/>
</dbReference>
<comment type="caution">
    <text evidence="3">The sequence shown here is derived from an EMBL/GenBank/DDBJ whole genome shotgun (WGS) entry which is preliminary data.</text>
</comment>
<evidence type="ECO:0000313" key="3">
    <source>
        <dbReference type="EMBL" id="KAL0879753.1"/>
    </source>
</evidence>
<evidence type="ECO:0000313" key="4">
    <source>
        <dbReference type="Proteomes" id="UP001549920"/>
    </source>
</evidence>
<dbReference type="EMBL" id="JBEUOH010000014">
    <property type="protein sequence ID" value="KAL0879753.1"/>
    <property type="molecule type" value="Genomic_DNA"/>
</dbReference>
<name>A0ABR3HTC5_LOXSC</name>
<dbReference type="InterPro" id="IPR041588">
    <property type="entry name" value="Integrase_H2C2"/>
</dbReference>
<dbReference type="PANTHER" id="PTHR37984">
    <property type="entry name" value="PROTEIN CBG26694"/>
    <property type="match status" value="1"/>
</dbReference>
<dbReference type="Gene3D" id="1.10.340.70">
    <property type="match status" value="1"/>
</dbReference>